<evidence type="ECO:0000313" key="2">
    <source>
        <dbReference type="Proteomes" id="UP000183404"/>
    </source>
</evidence>
<name>A0A1G7VQ58_THETY</name>
<sequence>MSQSIYGAHFLPCGKYARDINTSCSTECPHFSNEEIEQCYAEHKRKLIETMEEFFGRKIKEEEWYIYRDVYFTYMLKENGGVNHEDNTETEWKTSVS</sequence>
<reference evidence="1 2" key="1">
    <citation type="submission" date="2016-10" db="EMBL/GenBank/DDBJ databases">
        <authorList>
            <person name="de Groot N.N."/>
        </authorList>
    </citation>
    <scope>NUCLEOTIDE SEQUENCE [LARGE SCALE GENOMIC DNA]</scope>
    <source>
        <strain evidence="1 2">DSM 569</strain>
    </source>
</reference>
<protein>
    <submittedName>
        <fullName evidence="1">Uncharacterized protein</fullName>
    </submittedName>
</protein>
<accession>A0A1G7VQ58</accession>
<dbReference type="RefSeq" id="WP_074592925.1">
    <property type="nucleotide sequence ID" value="NZ_FNBS01000099.1"/>
</dbReference>
<gene>
    <name evidence="1" type="ORF">SAMN04244560_02650</name>
</gene>
<dbReference type="EMBL" id="FNBS01000099">
    <property type="protein sequence ID" value="SDG61827.1"/>
    <property type="molecule type" value="Genomic_DNA"/>
</dbReference>
<dbReference type="AlphaFoldDB" id="A0A1G7VQ58"/>
<proteinExistence type="predicted"/>
<dbReference type="Proteomes" id="UP000183404">
    <property type="component" value="Unassembled WGS sequence"/>
</dbReference>
<organism evidence="1 2">
    <name type="scientific">Thermoanaerobacter thermohydrosulfuricus</name>
    <name type="common">Clostridium thermohydrosulfuricum</name>
    <dbReference type="NCBI Taxonomy" id="1516"/>
    <lineage>
        <taxon>Bacteria</taxon>
        <taxon>Bacillati</taxon>
        <taxon>Bacillota</taxon>
        <taxon>Clostridia</taxon>
        <taxon>Thermoanaerobacterales</taxon>
        <taxon>Thermoanaerobacteraceae</taxon>
        <taxon>Thermoanaerobacter</taxon>
    </lineage>
</organism>
<evidence type="ECO:0000313" key="1">
    <source>
        <dbReference type="EMBL" id="SDG61827.1"/>
    </source>
</evidence>